<gene>
    <name evidence="1" type="ORF">SLEP1_g29225</name>
</gene>
<protein>
    <submittedName>
        <fullName evidence="1">Uncharacterized protein</fullName>
    </submittedName>
</protein>
<accession>A0AAV5JW79</accession>
<dbReference type="EMBL" id="BPVZ01000051">
    <property type="protein sequence ID" value="GKV18904.1"/>
    <property type="molecule type" value="Genomic_DNA"/>
</dbReference>
<evidence type="ECO:0000313" key="2">
    <source>
        <dbReference type="Proteomes" id="UP001054252"/>
    </source>
</evidence>
<comment type="caution">
    <text evidence="1">The sequence shown here is derived from an EMBL/GenBank/DDBJ whole genome shotgun (WGS) entry which is preliminary data.</text>
</comment>
<sequence>MTPLNTIVCKIEEQDNPSKLPLGSSASSSCIDEIRAVDLGFDRRLKLASRRSEIAAVEVDWPIHHHHHHHLSKRTAEIRSHRVPILRTTAVELMVANTGACLRQTEASSSMVCGGSAG</sequence>
<evidence type="ECO:0000313" key="1">
    <source>
        <dbReference type="EMBL" id="GKV18904.1"/>
    </source>
</evidence>
<name>A0AAV5JW79_9ROSI</name>
<organism evidence="1 2">
    <name type="scientific">Rubroshorea leprosula</name>
    <dbReference type="NCBI Taxonomy" id="152421"/>
    <lineage>
        <taxon>Eukaryota</taxon>
        <taxon>Viridiplantae</taxon>
        <taxon>Streptophyta</taxon>
        <taxon>Embryophyta</taxon>
        <taxon>Tracheophyta</taxon>
        <taxon>Spermatophyta</taxon>
        <taxon>Magnoliopsida</taxon>
        <taxon>eudicotyledons</taxon>
        <taxon>Gunneridae</taxon>
        <taxon>Pentapetalae</taxon>
        <taxon>rosids</taxon>
        <taxon>malvids</taxon>
        <taxon>Malvales</taxon>
        <taxon>Dipterocarpaceae</taxon>
        <taxon>Rubroshorea</taxon>
    </lineage>
</organism>
<proteinExistence type="predicted"/>
<reference evidence="1 2" key="1">
    <citation type="journal article" date="2021" name="Commun. Biol.">
        <title>The genome of Shorea leprosula (Dipterocarpaceae) highlights the ecological relevance of drought in aseasonal tropical rainforests.</title>
        <authorList>
            <person name="Ng K.K.S."/>
            <person name="Kobayashi M.J."/>
            <person name="Fawcett J.A."/>
            <person name="Hatakeyama M."/>
            <person name="Paape T."/>
            <person name="Ng C.H."/>
            <person name="Ang C.C."/>
            <person name="Tnah L.H."/>
            <person name="Lee C.T."/>
            <person name="Nishiyama T."/>
            <person name="Sese J."/>
            <person name="O'Brien M.J."/>
            <person name="Copetti D."/>
            <person name="Mohd Noor M.I."/>
            <person name="Ong R.C."/>
            <person name="Putra M."/>
            <person name="Sireger I.Z."/>
            <person name="Indrioko S."/>
            <person name="Kosugi Y."/>
            <person name="Izuno A."/>
            <person name="Isagi Y."/>
            <person name="Lee S.L."/>
            <person name="Shimizu K.K."/>
        </authorList>
    </citation>
    <scope>NUCLEOTIDE SEQUENCE [LARGE SCALE GENOMIC DNA]</scope>
    <source>
        <strain evidence="1">214</strain>
    </source>
</reference>
<dbReference type="Proteomes" id="UP001054252">
    <property type="component" value="Unassembled WGS sequence"/>
</dbReference>
<dbReference type="AlphaFoldDB" id="A0AAV5JW79"/>
<keyword evidence="2" id="KW-1185">Reference proteome</keyword>